<comment type="subunit">
    <text evidence="6">Monomer.</text>
</comment>
<reference evidence="9 10" key="1">
    <citation type="submission" date="2017-04" db="EMBL/GenBank/DDBJ databases">
        <authorList>
            <person name="Afonso C.L."/>
            <person name="Miller P.J."/>
            <person name="Scott M.A."/>
            <person name="Spackman E."/>
            <person name="Goraichik I."/>
            <person name="Dimitrov K.M."/>
            <person name="Suarez D.L."/>
            <person name="Swayne D.E."/>
        </authorList>
    </citation>
    <scope>NUCLEOTIDE SEQUENCE [LARGE SCALE GENOMIC DNA]</scope>
    <source>
        <strain evidence="9 10">DSM 13146</strain>
    </source>
</reference>
<evidence type="ECO:0000256" key="5">
    <source>
        <dbReference type="ARBA" id="ARBA00022801"/>
    </source>
</evidence>
<feature type="binding site" evidence="6">
    <location>
        <position position="77"/>
    </location>
    <ligand>
        <name>substrate</name>
    </ligand>
</feature>
<dbReference type="PANTHER" id="PTHR43330">
    <property type="entry name" value="METHIONINE AMINOPEPTIDASE"/>
    <property type="match status" value="1"/>
</dbReference>
<dbReference type="InterPro" id="IPR000994">
    <property type="entry name" value="Pept_M24"/>
</dbReference>
<dbReference type="EMBL" id="FWXF01000015">
    <property type="protein sequence ID" value="SMC26117.1"/>
    <property type="molecule type" value="Genomic_DNA"/>
</dbReference>
<dbReference type="PANTHER" id="PTHR43330:SF27">
    <property type="entry name" value="METHIONINE AMINOPEPTIDASE"/>
    <property type="match status" value="1"/>
</dbReference>
<dbReference type="InterPro" id="IPR036005">
    <property type="entry name" value="Creatinase/aminopeptidase-like"/>
</dbReference>
<comment type="catalytic activity">
    <reaction evidence="6 7">
        <text>Release of N-terminal amino acids, preferentially methionine, from peptides and arylamides.</text>
        <dbReference type="EC" id="3.4.11.18"/>
    </reaction>
</comment>
<dbReference type="InterPro" id="IPR001714">
    <property type="entry name" value="Pept_M24_MAP"/>
</dbReference>
<dbReference type="GO" id="GO:0046872">
    <property type="term" value="F:metal ion binding"/>
    <property type="evidence" value="ECO:0007669"/>
    <property type="project" value="UniProtKB-UniRule"/>
</dbReference>
<dbReference type="Pfam" id="PF00557">
    <property type="entry name" value="Peptidase_M24"/>
    <property type="match status" value="1"/>
</dbReference>
<organism evidence="9 10">
    <name type="scientific">Desulfacinum hydrothermale DSM 13146</name>
    <dbReference type="NCBI Taxonomy" id="1121390"/>
    <lineage>
        <taxon>Bacteria</taxon>
        <taxon>Pseudomonadati</taxon>
        <taxon>Thermodesulfobacteriota</taxon>
        <taxon>Syntrophobacteria</taxon>
        <taxon>Syntrophobacterales</taxon>
        <taxon>Syntrophobacteraceae</taxon>
        <taxon>Desulfacinum</taxon>
    </lineage>
</organism>
<evidence type="ECO:0000259" key="8">
    <source>
        <dbReference type="Pfam" id="PF00557"/>
    </source>
</evidence>
<protein>
    <recommendedName>
        <fullName evidence="6 7">Methionine aminopeptidase</fullName>
        <shortName evidence="6">MAP</shortName>
        <shortName evidence="6">MetAP</shortName>
        <ecNumber evidence="6 7">3.4.11.18</ecNumber>
    </recommendedName>
    <alternativeName>
        <fullName evidence="6">Peptidase M</fullName>
    </alternativeName>
</protein>
<dbReference type="SUPFAM" id="SSF55920">
    <property type="entry name" value="Creatinase/aminopeptidase"/>
    <property type="match status" value="1"/>
</dbReference>
<comment type="cofactor">
    <cofactor evidence="6">
        <name>Co(2+)</name>
        <dbReference type="ChEBI" id="CHEBI:48828"/>
    </cofactor>
    <cofactor evidence="6">
        <name>Zn(2+)</name>
        <dbReference type="ChEBI" id="CHEBI:29105"/>
    </cofactor>
    <cofactor evidence="6">
        <name>Mn(2+)</name>
        <dbReference type="ChEBI" id="CHEBI:29035"/>
    </cofactor>
    <cofactor evidence="6">
        <name>Fe(2+)</name>
        <dbReference type="ChEBI" id="CHEBI:29033"/>
    </cofactor>
    <text evidence="6">Binds 2 divalent metal cations per subunit. Has a high-affinity and a low affinity metal-binding site. The true nature of the physiological cofactor is under debate. The enzyme is active with cobalt, zinc, manganese or divalent iron ions. Most likely, methionine aminopeptidases function as mononuclear Fe(2+)-metalloproteases under physiological conditions, and the catalytically relevant metal-binding site has been assigned to the histidine-containing high-affinity site.</text>
</comment>
<keyword evidence="10" id="KW-1185">Reference proteome</keyword>
<sequence length="250" mass="27117">MITLKSPEEIDKIRKACRIVAEVLTRLREAVEPGVSTWDLNALSEELAAERGAKPAFKGYHGFPHALCTSVNEEVVHGMPSKKRVLKEGDIISLDFGVIVDGYYGDAAITVAVGKISGQAEALCRVTRESLDQAIAKARVGNRLSDISHAVQAHVEKHGFAVVREFVGHGIGRNLHESPQIPNYGPPGRGVKLQAGMVFAIEPMINQGRAEIEILEDGWTAVTVDRKLSAHFEHTVAITKNGPEILSVCD</sequence>
<feature type="domain" description="Peptidase M24" evidence="8">
    <location>
        <begin position="12"/>
        <end position="240"/>
    </location>
</feature>
<dbReference type="GO" id="GO:0004239">
    <property type="term" value="F:initiator methionyl aminopeptidase activity"/>
    <property type="evidence" value="ECO:0007669"/>
    <property type="project" value="UniProtKB-UniRule"/>
</dbReference>
<dbReference type="OrthoDB" id="9802055at2"/>
<keyword evidence="2 6" id="KW-0031">Aminopeptidase</keyword>
<evidence type="ECO:0000256" key="3">
    <source>
        <dbReference type="ARBA" id="ARBA00022670"/>
    </source>
</evidence>
<evidence type="ECO:0000313" key="9">
    <source>
        <dbReference type="EMBL" id="SMC26117.1"/>
    </source>
</evidence>
<dbReference type="Proteomes" id="UP000192783">
    <property type="component" value="Unassembled WGS sequence"/>
</dbReference>
<proteinExistence type="inferred from homology"/>
<dbReference type="GO" id="GO:0006508">
    <property type="term" value="P:proteolysis"/>
    <property type="evidence" value="ECO:0007669"/>
    <property type="project" value="UniProtKB-KW"/>
</dbReference>
<evidence type="ECO:0000256" key="4">
    <source>
        <dbReference type="ARBA" id="ARBA00022723"/>
    </source>
</evidence>
<feature type="binding site" evidence="6">
    <location>
        <position position="95"/>
    </location>
    <ligand>
        <name>a divalent metal cation</name>
        <dbReference type="ChEBI" id="CHEBI:60240"/>
        <label>1</label>
    </ligand>
</feature>
<dbReference type="AlphaFoldDB" id="A0A1W1XQG6"/>
<name>A0A1W1XQG6_9BACT</name>
<feature type="binding site" evidence="6">
    <location>
        <position position="233"/>
    </location>
    <ligand>
        <name>a divalent metal cation</name>
        <dbReference type="ChEBI" id="CHEBI:60240"/>
        <label>1</label>
    </ligand>
</feature>
<dbReference type="HAMAP" id="MF_01974">
    <property type="entry name" value="MetAP_1"/>
    <property type="match status" value="1"/>
</dbReference>
<evidence type="ECO:0000256" key="6">
    <source>
        <dbReference type="HAMAP-Rule" id="MF_01974"/>
    </source>
</evidence>
<keyword evidence="5 6" id="KW-0378">Hydrolase</keyword>
<dbReference type="NCBIfam" id="TIGR00500">
    <property type="entry name" value="met_pdase_I"/>
    <property type="match status" value="1"/>
</dbReference>
<evidence type="ECO:0000256" key="2">
    <source>
        <dbReference type="ARBA" id="ARBA00022438"/>
    </source>
</evidence>
<dbReference type="GO" id="GO:0005829">
    <property type="term" value="C:cytosol"/>
    <property type="evidence" value="ECO:0007669"/>
    <property type="project" value="TreeGrafter"/>
</dbReference>
<dbReference type="PROSITE" id="PS00680">
    <property type="entry name" value="MAP_1"/>
    <property type="match status" value="1"/>
</dbReference>
<feature type="binding site" evidence="6">
    <location>
        <position position="233"/>
    </location>
    <ligand>
        <name>a divalent metal cation</name>
        <dbReference type="ChEBI" id="CHEBI:60240"/>
        <label>2</label>
        <note>catalytic</note>
    </ligand>
</feature>
<dbReference type="Gene3D" id="3.90.230.10">
    <property type="entry name" value="Creatinase/methionine aminopeptidase superfamily"/>
    <property type="match status" value="1"/>
</dbReference>
<gene>
    <name evidence="6" type="primary">map</name>
    <name evidence="9" type="ORF">SAMN02746041_02541</name>
</gene>
<comment type="similarity">
    <text evidence="6">Belongs to the peptidase M24A family. Methionine aminopeptidase type 1 subfamily.</text>
</comment>
<feature type="binding site" evidence="6">
    <location>
        <position position="106"/>
    </location>
    <ligand>
        <name>a divalent metal cation</name>
        <dbReference type="ChEBI" id="CHEBI:60240"/>
        <label>2</label>
        <note>catalytic</note>
    </ligand>
</feature>
<accession>A0A1W1XQG6</accession>
<feature type="binding site" evidence="6">
    <location>
        <position position="106"/>
    </location>
    <ligand>
        <name>a divalent metal cation</name>
        <dbReference type="ChEBI" id="CHEBI:60240"/>
        <label>1</label>
    </ligand>
</feature>
<evidence type="ECO:0000256" key="1">
    <source>
        <dbReference type="ARBA" id="ARBA00002521"/>
    </source>
</evidence>
<feature type="binding site" evidence="6">
    <location>
        <position position="169"/>
    </location>
    <ligand>
        <name>a divalent metal cation</name>
        <dbReference type="ChEBI" id="CHEBI:60240"/>
        <label>2</label>
        <note>catalytic</note>
    </ligand>
</feature>
<dbReference type="CDD" id="cd01086">
    <property type="entry name" value="MetAP1"/>
    <property type="match status" value="1"/>
</dbReference>
<evidence type="ECO:0000256" key="7">
    <source>
        <dbReference type="RuleBase" id="RU003653"/>
    </source>
</evidence>
<feature type="binding site" evidence="6">
    <location>
        <position position="202"/>
    </location>
    <ligand>
        <name>a divalent metal cation</name>
        <dbReference type="ChEBI" id="CHEBI:60240"/>
        <label>2</label>
        <note>catalytic</note>
    </ligand>
</feature>
<feature type="binding site" evidence="6">
    <location>
        <position position="176"/>
    </location>
    <ligand>
        <name>substrate</name>
    </ligand>
</feature>
<keyword evidence="3 6" id="KW-0645">Protease</keyword>
<comment type="function">
    <text evidence="1 6">Removes the N-terminal methionine from nascent proteins. The N-terminal methionine is often cleaved when the second residue in the primary sequence is small and uncharged (Met-Ala-, Cys, Gly, Pro, Ser, Thr, or Val). Requires deformylation of the N(alpha)-formylated initiator methionine before it can be hydrolyzed.</text>
</comment>
<evidence type="ECO:0000313" key="10">
    <source>
        <dbReference type="Proteomes" id="UP000192783"/>
    </source>
</evidence>
<dbReference type="RefSeq" id="WP_084058396.1">
    <property type="nucleotide sequence ID" value="NZ_FWXF01000015.1"/>
</dbReference>
<dbReference type="GO" id="GO:0070006">
    <property type="term" value="F:metalloaminopeptidase activity"/>
    <property type="evidence" value="ECO:0007669"/>
    <property type="project" value="UniProtKB-UniRule"/>
</dbReference>
<dbReference type="PRINTS" id="PR00599">
    <property type="entry name" value="MAPEPTIDASE"/>
</dbReference>
<dbReference type="EC" id="3.4.11.18" evidence="6 7"/>
<dbReference type="STRING" id="1121390.SAMN02746041_02541"/>
<dbReference type="InterPro" id="IPR002467">
    <property type="entry name" value="Pept_M24A_MAP1"/>
</dbReference>
<keyword evidence="4 6" id="KW-0479">Metal-binding</keyword>